<feature type="transmembrane region" description="Helical" evidence="6">
    <location>
        <begin position="288"/>
        <end position="317"/>
    </location>
</feature>
<organism evidence="7">
    <name type="scientific">Eiseniibacteriota bacterium</name>
    <dbReference type="NCBI Taxonomy" id="2212470"/>
    <lineage>
        <taxon>Bacteria</taxon>
        <taxon>Candidatus Eiseniibacteriota</taxon>
    </lineage>
</organism>
<feature type="transmembrane region" description="Helical" evidence="6">
    <location>
        <begin position="191"/>
        <end position="213"/>
    </location>
</feature>
<feature type="transmembrane region" description="Helical" evidence="6">
    <location>
        <begin position="121"/>
        <end position="141"/>
    </location>
</feature>
<dbReference type="PANTHER" id="PTHR10283:SF82">
    <property type="entry name" value="SOLUTE CARRIER FAMILY 13 MEMBER 2"/>
    <property type="match status" value="1"/>
</dbReference>
<feature type="transmembrane region" description="Helical" evidence="6">
    <location>
        <begin position="256"/>
        <end position="276"/>
    </location>
</feature>
<evidence type="ECO:0008006" key="8">
    <source>
        <dbReference type="Google" id="ProtNLM"/>
    </source>
</evidence>
<comment type="caution">
    <text evidence="7">The sequence shown here is derived from an EMBL/GenBank/DDBJ whole genome shotgun (WGS) entry which is preliminary data.</text>
</comment>
<feature type="transmembrane region" description="Helical" evidence="6">
    <location>
        <begin position="162"/>
        <end position="179"/>
    </location>
</feature>
<evidence type="ECO:0000256" key="1">
    <source>
        <dbReference type="ARBA" id="ARBA00004141"/>
    </source>
</evidence>
<dbReference type="GO" id="GO:0005886">
    <property type="term" value="C:plasma membrane"/>
    <property type="evidence" value="ECO:0007669"/>
    <property type="project" value="TreeGrafter"/>
</dbReference>
<dbReference type="InterPro" id="IPR001898">
    <property type="entry name" value="SLC13A/DASS"/>
</dbReference>
<evidence type="ECO:0000256" key="2">
    <source>
        <dbReference type="ARBA" id="ARBA00022448"/>
    </source>
</evidence>
<reference evidence="7" key="1">
    <citation type="journal article" date="2020" name="mSystems">
        <title>Genome- and Community-Level Interaction Insights into Carbon Utilization and Element Cycling Functions of Hydrothermarchaeota in Hydrothermal Sediment.</title>
        <authorList>
            <person name="Zhou Z."/>
            <person name="Liu Y."/>
            <person name="Xu W."/>
            <person name="Pan J."/>
            <person name="Luo Z.H."/>
            <person name="Li M."/>
        </authorList>
    </citation>
    <scope>NUCLEOTIDE SEQUENCE [LARGE SCALE GENOMIC DNA]</scope>
    <source>
        <strain evidence="7">SpSt-1233</strain>
    </source>
</reference>
<dbReference type="PROSITE" id="PS01271">
    <property type="entry name" value="NA_SULFATE"/>
    <property type="match status" value="1"/>
</dbReference>
<feature type="transmembrane region" description="Helical" evidence="6">
    <location>
        <begin position="225"/>
        <end position="250"/>
    </location>
</feature>
<accession>A0A7V2AVW3</accession>
<dbReference type="EMBL" id="DSEC01000513">
    <property type="protein sequence ID" value="HER44227.1"/>
    <property type="molecule type" value="Genomic_DNA"/>
</dbReference>
<evidence type="ECO:0000256" key="4">
    <source>
        <dbReference type="ARBA" id="ARBA00022989"/>
    </source>
</evidence>
<feature type="transmembrane region" description="Helical" evidence="6">
    <location>
        <begin position="29"/>
        <end position="51"/>
    </location>
</feature>
<keyword evidence="3 6" id="KW-0812">Transmembrane</keyword>
<comment type="subcellular location">
    <subcellularLocation>
        <location evidence="1">Membrane</location>
        <topology evidence="1">Multi-pass membrane protein</topology>
    </subcellularLocation>
</comment>
<dbReference type="GO" id="GO:0015141">
    <property type="term" value="F:succinate transmembrane transporter activity"/>
    <property type="evidence" value="ECO:0007669"/>
    <property type="project" value="UniProtKB-ARBA"/>
</dbReference>
<name>A0A7V2AVW3_UNCEI</name>
<keyword evidence="5 6" id="KW-0472">Membrane</keyword>
<sequence>MGTLIGTPPNIVFAAQVRSLFPGAEEISFVRWMMAGVPLVVVFIPATWLMLTRFSFRGARVDLGASGEEVIARERSSLGPISPGERRTLIVFVFTVLAWITRGDIQVGASTLRGWASLFSLGSYVHDSTIAIAAALALFIIPVDWKRGVFVLSWKSAREIPWGILILFGGGIALGKGFSQSGLAAEIAGAMGLFSAAPLLVIVLVTALLVTFLTEITSNTAIATIFLPILAATAVGLGLHPFLIMIPAAISASCAFMLPVATPPNAIVFSSGVIPMTGMVKAGVVMNLIGVVLVTLVLYLLVIPVFGISLTGLPAWAG</sequence>
<evidence type="ECO:0000313" key="7">
    <source>
        <dbReference type="EMBL" id="HER44227.1"/>
    </source>
</evidence>
<dbReference type="InterPro" id="IPR031312">
    <property type="entry name" value="Na/sul_symport_CS"/>
</dbReference>
<keyword evidence="2" id="KW-0813">Transport</keyword>
<keyword evidence="4 6" id="KW-1133">Transmembrane helix</keyword>
<dbReference type="PANTHER" id="PTHR10283">
    <property type="entry name" value="SOLUTE CARRIER FAMILY 13 MEMBER"/>
    <property type="match status" value="1"/>
</dbReference>
<dbReference type="Proteomes" id="UP000886069">
    <property type="component" value="Unassembled WGS sequence"/>
</dbReference>
<evidence type="ECO:0000256" key="5">
    <source>
        <dbReference type="ARBA" id="ARBA00023136"/>
    </source>
</evidence>
<evidence type="ECO:0000256" key="3">
    <source>
        <dbReference type="ARBA" id="ARBA00022692"/>
    </source>
</evidence>
<dbReference type="AlphaFoldDB" id="A0A7V2AVW3"/>
<dbReference type="Pfam" id="PF00939">
    <property type="entry name" value="Na_sulph_symp"/>
    <property type="match status" value="1"/>
</dbReference>
<protein>
    <recommendedName>
        <fullName evidence="8">Anion transporter</fullName>
    </recommendedName>
</protein>
<gene>
    <name evidence="7" type="ORF">ENO08_07200</name>
</gene>
<evidence type="ECO:0000256" key="6">
    <source>
        <dbReference type="SAM" id="Phobius"/>
    </source>
</evidence>
<proteinExistence type="predicted"/>